<dbReference type="AlphaFoldDB" id="A0A8T0TJ58"/>
<sequence>MASSFHMLLERSASPSSSKHTLSSRWLLKKKGCLGGNSFTQEKYATVQCCPQLSGLPNLVLVVQCPHCIILVRFQMFRFRSAMLDHLNTCTQESGQ</sequence>
<reference evidence="2" key="1">
    <citation type="submission" date="2020-05" db="EMBL/GenBank/DDBJ databases">
        <title>WGS assembly of Panicum virgatum.</title>
        <authorList>
            <person name="Lovell J.T."/>
            <person name="Jenkins J."/>
            <person name="Shu S."/>
            <person name="Juenger T.E."/>
            <person name="Schmutz J."/>
        </authorList>
    </citation>
    <scope>NUCLEOTIDE SEQUENCE</scope>
    <source>
        <strain evidence="2">AP13</strain>
    </source>
</reference>
<evidence type="ECO:0000313" key="2">
    <source>
        <dbReference type="EMBL" id="KAG2609135.1"/>
    </source>
</evidence>
<keyword evidence="3" id="KW-1185">Reference proteome</keyword>
<feature type="region of interest" description="Disordered" evidence="1">
    <location>
        <begin position="1"/>
        <end position="23"/>
    </location>
</feature>
<evidence type="ECO:0000256" key="1">
    <source>
        <dbReference type="SAM" id="MobiDB-lite"/>
    </source>
</evidence>
<name>A0A8T0TJ58_PANVG</name>
<organism evidence="2 3">
    <name type="scientific">Panicum virgatum</name>
    <name type="common">Blackwell switchgrass</name>
    <dbReference type="NCBI Taxonomy" id="38727"/>
    <lineage>
        <taxon>Eukaryota</taxon>
        <taxon>Viridiplantae</taxon>
        <taxon>Streptophyta</taxon>
        <taxon>Embryophyta</taxon>
        <taxon>Tracheophyta</taxon>
        <taxon>Spermatophyta</taxon>
        <taxon>Magnoliopsida</taxon>
        <taxon>Liliopsida</taxon>
        <taxon>Poales</taxon>
        <taxon>Poaceae</taxon>
        <taxon>PACMAD clade</taxon>
        <taxon>Panicoideae</taxon>
        <taxon>Panicodae</taxon>
        <taxon>Paniceae</taxon>
        <taxon>Panicinae</taxon>
        <taxon>Panicum</taxon>
        <taxon>Panicum sect. Hiantes</taxon>
    </lineage>
</organism>
<dbReference type="EMBL" id="CM029043">
    <property type="protein sequence ID" value="KAG2609135.1"/>
    <property type="molecule type" value="Genomic_DNA"/>
</dbReference>
<gene>
    <name evidence="2" type="ORF">PVAP13_4KG101102</name>
</gene>
<comment type="caution">
    <text evidence="2">The sequence shown here is derived from an EMBL/GenBank/DDBJ whole genome shotgun (WGS) entry which is preliminary data.</text>
</comment>
<feature type="compositionally biased region" description="Polar residues" evidence="1">
    <location>
        <begin position="13"/>
        <end position="23"/>
    </location>
</feature>
<protein>
    <submittedName>
        <fullName evidence="2">Uncharacterized protein</fullName>
    </submittedName>
</protein>
<dbReference type="Proteomes" id="UP000823388">
    <property type="component" value="Chromosome 4K"/>
</dbReference>
<accession>A0A8T0TJ58</accession>
<proteinExistence type="predicted"/>
<evidence type="ECO:0000313" key="3">
    <source>
        <dbReference type="Proteomes" id="UP000823388"/>
    </source>
</evidence>